<evidence type="ECO:0000313" key="17">
    <source>
        <dbReference type="Proteomes" id="UP000199800"/>
    </source>
</evidence>
<dbReference type="Gene3D" id="2.170.190.11">
    <property type="entry name" value="Molybdopterin biosynthesis moea protein, domain 3"/>
    <property type="match status" value="1"/>
</dbReference>
<dbReference type="GO" id="GO:0006777">
    <property type="term" value="P:Mo-molybdopterin cofactor biosynthetic process"/>
    <property type="evidence" value="ECO:0007669"/>
    <property type="project" value="UniProtKB-UniRule"/>
</dbReference>
<dbReference type="CDD" id="cd00887">
    <property type="entry name" value="MoeA"/>
    <property type="match status" value="1"/>
</dbReference>
<dbReference type="GO" id="GO:0046872">
    <property type="term" value="F:metal ion binding"/>
    <property type="evidence" value="ECO:0007669"/>
    <property type="project" value="UniProtKB-UniRule"/>
</dbReference>
<dbReference type="EMBL" id="FOHN01000020">
    <property type="protein sequence ID" value="SET43214.1"/>
    <property type="molecule type" value="Genomic_DNA"/>
</dbReference>
<dbReference type="InterPro" id="IPR005111">
    <property type="entry name" value="MoeA_C_domain_IV"/>
</dbReference>
<gene>
    <name evidence="16" type="ORF">SAMN04487772_12023</name>
</gene>
<keyword evidence="8 14" id="KW-0500">Molybdenum</keyword>
<dbReference type="PANTHER" id="PTHR10192:SF5">
    <property type="entry name" value="GEPHYRIN"/>
    <property type="match status" value="1"/>
</dbReference>
<keyword evidence="10 14" id="KW-0479">Metal-binding</keyword>
<dbReference type="OrthoDB" id="9804758at2"/>
<dbReference type="AlphaFoldDB" id="A0A1I0EDU2"/>
<dbReference type="PROSITE" id="PS01079">
    <property type="entry name" value="MOCF_BIOSYNTHESIS_2"/>
    <property type="match status" value="1"/>
</dbReference>
<comment type="function">
    <text evidence="2 14">Catalyzes the insertion of molybdate into adenylated molybdopterin with the concomitant release of AMP.</text>
</comment>
<comment type="cofactor">
    <cofactor evidence="1 14">
        <name>Mg(2+)</name>
        <dbReference type="ChEBI" id="CHEBI:18420"/>
    </cofactor>
</comment>
<reference evidence="16 17" key="1">
    <citation type="submission" date="2016-10" db="EMBL/GenBank/DDBJ databases">
        <authorList>
            <person name="de Groot N.N."/>
        </authorList>
    </citation>
    <scope>NUCLEOTIDE SEQUENCE [LARGE SCALE GENOMIC DNA]</scope>
    <source>
        <strain evidence="16 17">DSM 1801</strain>
    </source>
</reference>
<keyword evidence="11 14" id="KW-0460">Magnesium</keyword>
<comment type="similarity">
    <text evidence="5 14">Belongs to the MoeA family.</text>
</comment>
<dbReference type="PANTHER" id="PTHR10192">
    <property type="entry name" value="MOLYBDOPTERIN BIOSYNTHESIS PROTEIN"/>
    <property type="match status" value="1"/>
</dbReference>
<evidence type="ECO:0000256" key="11">
    <source>
        <dbReference type="ARBA" id="ARBA00022842"/>
    </source>
</evidence>
<dbReference type="Pfam" id="PF03453">
    <property type="entry name" value="MoeA_N"/>
    <property type="match status" value="1"/>
</dbReference>
<dbReference type="Proteomes" id="UP000199800">
    <property type="component" value="Unassembled WGS sequence"/>
</dbReference>
<evidence type="ECO:0000256" key="2">
    <source>
        <dbReference type="ARBA" id="ARBA00002901"/>
    </source>
</evidence>
<dbReference type="SUPFAM" id="SSF53218">
    <property type="entry name" value="Molybdenum cofactor biosynthesis proteins"/>
    <property type="match status" value="1"/>
</dbReference>
<evidence type="ECO:0000256" key="5">
    <source>
        <dbReference type="ARBA" id="ARBA00010763"/>
    </source>
</evidence>
<dbReference type="InterPro" id="IPR036135">
    <property type="entry name" value="MoeA_linker/N_sf"/>
</dbReference>
<evidence type="ECO:0000256" key="8">
    <source>
        <dbReference type="ARBA" id="ARBA00022505"/>
    </source>
</evidence>
<evidence type="ECO:0000256" key="6">
    <source>
        <dbReference type="ARBA" id="ARBA00013269"/>
    </source>
</evidence>
<evidence type="ECO:0000259" key="15">
    <source>
        <dbReference type="SMART" id="SM00852"/>
    </source>
</evidence>
<accession>A0A1I0EDU2</accession>
<evidence type="ECO:0000256" key="14">
    <source>
        <dbReference type="RuleBase" id="RU365090"/>
    </source>
</evidence>
<dbReference type="Pfam" id="PF00994">
    <property type="entry name" value="MoCF_biosynth"/>
    <property type="match status" value="1"/>
</dbReference>
<dbReference type="Gene3D" id="3.40.980.10">
    <property type="entry name" value="MoaB/Mog-like domain"/>
    <property type="match status" value="1"/>
</dbReference>
<feature type="domain" description="MoaB/Mog" evidence="15">
    <location>
        <begin position="183"/>
        <end position="320"/>
    </location>
</feature>
<dbReference type="GO" id="GO:0061599">
    <property type="term" value="F:molybdopterin molybdotransferase activity"/>
    <property type="evidence" value="ECO:0007669"/>
    <property type="project" value="UniProtKB-UniRule"/>
</dbReference>
<evidence type="ECO:0000256" key="10">
    <source>
        <dbReference type="ARBA" id="ARBA00022723"/>
    </source>
</evidence>
<dbReference type="Gene3D" id="3.90.105.10">
    <property type="entry name" value="Molybdopterin biosynthesis moea protein, domain 2"/>
    <property type="match status" value="1"/>
</dbReference>
<comment type="function">
    <text evidence="3">May be involved in the biosynthesis of molybdopterin.</text>
</comment>
<evidence type="ECO:0000256" key="13">
    <source>
        <dbReference type="ARBA" id="ARBA00047317"/>
    </source>
</evidence>
<dbReference type="Gene3D" id="2.40.340.10">
    <property type="entry name" value="MoeA, C-terminal, domain IV"/>
    <property type="match status" value="1"/>
</dbReference>
<protein>
    <recommendedName>
        <fullName evidence="7 14">Molybdopterin molybdenumtransferase</fullName>
        <ecNumber evidence="6 14">2.10.1.1</ecNumber>
    </recommendedName>
</protein>
<keyword evidence="9 14" id="KW-0808">Transferase</keyword>
<dbReference type="InterPro" id="IPR036425">
    <property type="entry name" value="MoaB/Mog-like_dom_sf"/>
</dbReference>
<sequence length="398" mass="43401">MLNVKTVRETKEIVKGFCKESRIIEEVKVQDAAGRILAEDLYNEKNVPEFTRSTVDGFCVKASDVFGCSDSMPAILEFLGNIKMGEKPPYQVKALQCAYIATGGYMPEGTDSVVMMEYTENYGDEIGILKPAAPGENVIFEGDDGKAGELLLQKGTRLTSRSCGVLLASGVSKVKVKKQIKAAVISSGNELVSEGAELLEGQIYDVNGPMLTAALKECGCEAEFLGIIQDEAEVFEQVLQKAAEEYDMVLLSGGTSVGIKDLTANTLNKLGNILVHGIAVKPGKPTIIAKVKDKLVFGLPGNPVAAYFVFYLFVRTAIQSMYGYQELQRMEKKIIGSSISSNHGREEYIPVRIEEGKAYPVMGKSGLISMLKEAEGYIYIERDREGITKGMDVNVVYF</sequence>
<dbReference type="FunFam" id="3.40.980.10:FF:000004">
    <property type="entry name" value="Molybdopterin molybdenumtransferase"/>
    <property type="match status" value="1"/>
</dbReference>
<dbReference type="InterPro" id="IPR005110">
    <property type="entry name" value="MoeA_linker/N"/>
</dbReference>
<dbReference type="GO" id="GO:0005737">
    <property type="term" value="C:cytoplasm"/>
    <property type="evidence" value="ECO:0007669"/>
    <property type="project" value="TreeGrafter"/>
</dbReference>
<dbReference type="InterPro" id="IPR008284">
    <property type="entry name" value="MoCF_biosynth_CS"/>
</dbReference>
<comment type="pathway">
    <text evidence="4 14">Cofactor biosynthesis; molybdopterin biosynthesis.</text>
</comment>
<dbReference type="InterPro" id="IPR036688">
    <property type="entry name" value="MoeA_C_domain_IV_sf"/>
</dbReference>
<evidence type="ECO:0000256" key="3">
    <source>
        <dbReference type="ARBA" id="ARBA00003487"/>
    </source>
</evidence>
<dbReference type="SUPFAM" id="SSF63867">
    <property type="entry name" value="MoeA C-terminal domain-like"/>
    <property type="match status" value="1"/>
</dbReference>
<name>A0A1I0EDU2_9FIRM</name>
<dbReference type="STRING" id="29364.SAMN04487772_12023"/>
<evidence type="ECO:0000256" key="9">
    <source>
        <dbReference type="ARBA" id="ARBA00022679"/>
    </source>
</evidence>
<comment type="catalytic activity">
    <reaction evidence="13">
        <text>adenylyl-molybdopterin + molybdate = Mo-molybdopterin + AMP + H(+)</text>
        <dbReference type="Rhea" id="RHEA:35047"/>
        <dbReference type="ChEBI" id="CHEBI:15378"/>
        <dbReference type="ChEBI" id="CHEBI:36264"/>
        <dbReference type="ChEBI" id="CHEBI:62727"/>
        <dbReference type="ChEBI" id="CHEBI:71302"/>
        <dbReference type="ChEBI" id="CHEBI:456215"/>
        <dbReference type="EC" id="2.10.1.1"/>
    </reaction>
</comment>
<keyword evidence="12 14" id="KW-0501">Molybdenum cofactor biosynthesis</keyword>
<dbReference type="NCBIfam" id="NF045515">
    <property type="entry name" value="Glp_gephyrin"/>
    <property type="match status" value="1"/>
</dbReference>
<dbReference type="SMART" id="SM00852">
    <property type="entry name" value="MoCF_biosynth"/>
    <property type="match status" value="1"/>
</dbReference>
<dbReference type="SUPFAM" id="SSF63882">
    <property type="entry name" value="MoeA N-terminal region -like"/>
    <property type="match status" value="1"/>
</dbReference>
<evidence type="ECO:0000256" key="12">
    <source>
        <dbReference type="ARBA" id="ARBA00023150"/>
    </source>
</evidence>
<dbReference type="Pfam" id="PF03454">
    <property type="entry name" value="MoeA_C"/>
    <property type="match status" value="1"/>
</dbReference>
<keyword evidence="17" id="KW-1185">Reference proteome</keyword>
<evidence type="ECO:0000256" key="1">
    <source>
        <dbReference type="ARBA" id="ARBA00001946"/>
    </source>
</evidence>
<evidence type="ECO:0000256" key="4">
    <source>
        <dbReference type="ARBA" id="ARBA00005046"/>
    </source>
</evidence>
<proteinExistence type="inferred from homology"/>
<dbReference type="EC" id="2.10.1.1" evidence="6 14"/>
<evidence type="ECO:0000256" key="7">
    <source>
        <dbReference type="ARBA" id="ARBA00021108"/>
    </source>
</evidence>
<dbReference type="NCBIfam" id="TIGR00177">
    <property type="entry name" value="molyb_syn"/>
    <property type="match status" value="1"/>
</dbReference>
<evidence type="ECO:0000313" key="16">
    <source>
        <dbReference type="EMBL" id="SET43214.1"/>
    </source>
</evidence>
<dbReference type="RefSeq" id="WP_092478461.1">
    <property type="nucleotide sequence ID" value="NZ_FOHN01000020.1"/>
</dbReference>
<dbReference type="InterPro" id="IPR038987">
    <property type="entry name" value="MoeA-like"/>
</dbReference>
<dbReference type="InterPro" id="IPR001453">
    <property type="entry name" value="MoaB/Mog_dom"/>
</dbReference>
<organism evidence="16 17">
    <name type="scientific">[Clostridium] polysaccharolyticum</name>
    <dbReference type="NCBI Taxonomy" id="29364"/>
    <lineage>
        <taxon>Bacteria</taxon>
        <taxon>Bacillati</taxon>
        <taxon>Bacillota</taxon>
        <taxon>Clostridia</taxon>
        <taxon>Lachnospirales</taxon>
        <taxon>Lachnospiraceae</taxon>
    </lineage>
</organism>
<dbReference type="UniPathway" id="UPA00344"/>